<dbReference type="PATRIC" id="fig|880157.4.peg.3893"/>
<dbReference type="Proteomes" id="UP000036277">
    <property type="component" value="Unassembled WGS sequence"/>
</dbReference>
<evidence type="ECO:0000313" key="2">
    <source>
        <dbReference type="Proteomes" id="UP000036277"/>
    </source>
</evidence>
<dbReference type="Gene3D" id="3.30.460.70">
    <property type="match status" value="1"/>
</dbReference>
<dbReference type="AlphaFoldDB" id="A0A0J5FN52"/>
<dbReference type="RefSeq" id="WP_047964775.1">
    <property type="nucleotide sequence ID" value="NZ_CAWMBG010000150.1"/>
</dbReference>
<organism evidence="1 2">
    <name type="scientific">Xenorhabdus khoisanae</name>
    <dbReference type="NCBI Taxonomy" id="880157"/>
    <lineage>
        <taxon>Bacteria</taxon>
        <taxon>Pseudomonadati</taxon>
        <taxon>Pseudomonadota</taxon>
        <taxon>Gammaproteobacteria</taxon>
        <taxon>Enterobacterales</taxon>
        <taxon>Morganellaceae</taxon>
        <taxon>Xenorhabdus</taxon>
    </lineage>
</organism>
<dbReference type="OrthoDB" id="6975027at2"/>
<comment type="caution">
    <text evidence="1">The sequence shown here is derived from an EMBL/GenBank/DDBJ whole genome shotgun (WGS) entry which is preliminary data.</text>
</comment>
<gene>
    <name evidence="1" type="ORF">AB204_18130</name>
</gene>
<dbReference type="EMBL" id="LFCV01000150">
    <property type="protein sequence ID" value="KMJ43721.1"/>
    <property type="molecule type" value="Genomic_DNA"/>
</dbReference>
<accession>A0A0J5FN52</accession>
<feature type="non-terminal residue" evidence="1">
    <location>
        <position position="1"/>
    </location>
</feature>
<keyword evidence="2" id="KW-1185">Reference proteome</keyword>
<sequence length="60" mass="7024">NKGLMHGYAIGIIYFTNYDNSICAVNVFIDALLNIYIFDPEFNSIKEAKYWQYIPLKIIM</sequence>
<protein>
    <submittedName>
        <fullName evidence="1">Uncharacterized protein</fullName>
    </submittedName>
</protein>
<reference evidence="1 2" key="1">
    <citation type="submission" date="2015-06" db="EMBL/GenBank/DDBJ databases">
        <title>Draft Whole-Genome Sequence of the Entomopathogenic Bacterium Xenorhabdus khoisanae.</title>
        <authorList>
            <person name="Naidoo S."/>
            <person name="Featherston J."/>
            <person name="Gray V.M."/>
        </authorList>
    </citation>
    <scope>NUCLEOTIDE SEQUENCE [LARGE SCALE GENOMIC DNA]</scope>
    <source>
        <strain evidence="1 2">MCB</strain>
    </source>
</reference>
<name>A0A0J5FN52_9GAMM</name>
<evidence type="ECO:0000313" key="1">
    <source>
        <dbReference type="EMBL" id="KMJ43721.1"/>
    </source>
</evidence>
<proteinExistence type="predicted"/>